<evidence type="ECO:0000313" key="2">
    <source>
        <dbReference type="Proteomes" id="UP001055072"/>
    </source>
</evidence>
<reference evidence="1" key="1">
    <citation type="journal article" date="2021" name="Environ. Microbiol.">
        <title>Gene family expansions and transcriptome signatures uncover fungal adaptations to wood decay.</title>
        <authorList>
            <person name="Hage H."/>
            <person name="Miyauchi S."/>
            <person name="Viragh M."/>
            <person name="Drula E."/>
            <person name="Min B."/>
            <person name="Chaduli D."/>
            <person name="Navarro D."/>
            <person name="Favel A."/>
            <person name="Norest M."/>
            <person name="Lesage-Meessen L."/>
            <person name="Balint B."/>
            <person name="Merenyi Z."/>
            <person name="de Eugenio L."/>
            <person name="Morin E."/>
            <person name="Martinez A.T."/>
            <person name="Baldrian P."/>
            <person name="Stursova M."/>
            <person name="Martinez M.J."/>
            <person name="Novotny C."/>
            <person name="Magnuson J.K."/>
            <person name="Spatafora J.W."/>
            <person name="Maurice S."/>
            <person name="Pangilinan J."/>
            <person name="Andreopoulos W."/>
            <person name="LaButti K."/>
            <person name="Hundley H."/>
            <person name="Na H."/>
            <person name="Kuo A."/>
            <person name="Barry K."/>
            <person name="Lipzen A."/>
            <person name="Henrissat B."/>
            <person name="Riley R."/>
            <person name="Ahrendt S."/>
            <person name="Nagy L.G."/>
            <person name="Grigoriev I.V."/>
            <person name="Martin F."/>
            <person name="Rosso M.N."/>
        </authorList>
    </citation>
    <scope>NUCLEOTIDE SEQUENCE</scope>
    <source>
        <strain evidence="1">CBS 384.51</strain>
    </source>
</reference>
<dbReference type="Proteomes" id="UP001055072">
    <property type="component" value="Unassembled WGS sequence"/>
</dbReference>
<name>A0ACB8U8S7_9APHY</name>
<dbReference type="EMBL" id="MU274907">
    <property type="protein sequence ID" value="KAI0090584.1"/>
    <property type="molecule type" value="Genomic_DNA"/>
</dbReference>
<protein>
    <submittedName>
        <fullName evidence="1">Oxidoreductase</fullName>
    </submittedName>
</protein>
<organism evidence="1 2">
    <name type="scientific">Irpex rosettiformis</name>
    <dbReference type="NCBI Taxonomy" id="378272"/>
    <lineage>
        <taxon>Eukaryota</taxon>
        <taxon>Fungi</taxon>
        <taxon>Dikarya</taxon>
        <taxon>Basidiomycota</taxon>
        <taxon>Agaricomycotina</taxon>
        <taxon>Agaricomycetes</taxon>
        <taxon>Polyporales</taxon>
        <taxon>Irpicaceae</taxon>
        <taxon>Irpex</taxon>
    </lineage>
</organism>
<evidence type="ECO:0000313" key="1">
    <source>
        <dbReference type="EMBL" id="KAI0090584.1"/>
    </source>
</evidence>
<proteinExistence type="predicted"/>
<sequence length="337" mass="37046">MPSPSLLSTPLLGLFALCIVVFSLSAMFSRKSKWDPNGKHCYVTGGTSGLGLSLAILLAKRGAHVSIVARNQERLDKALKDLENVRQSPSQKFHGYSFAVDKAKEASAALEASTVPFDGKCPDALFLCAGKSRPGFFVEQTEELMVTTMEETYWAQAWTAFAGSKRMVKEGVQGKIVFVASLLAYFSIAGYSPYSPGKFAIRGLVEALQAEFLMYGIDIHIAFPGTIFSPGLEEENKVKPKITLKLEESDDGMEPDKIAEYLLSGVSKGMFHITYDFIGNVFRASTRGSSPGNSSLLSQIYAFIGAIALPIWRHDVDSKVRAHRDEHYAYLKEKKFL</sequence>
<keyword evidence="2" id="KW-1185">Reference proteome</keyword>
<accession>A0ACB8U8S7</accession>
<gene>
    <name evidence="1" type="ORF">BDY19DRAFT_935971</name>
</gene>
<comment type="caution">
    <text evidence="1">The sequence shown here is derived from an EMBL/GenBank/DDBJ whole genome shotgun (WGS) entry which is preliminary data.</text>
</comment>